<dbReference type="PANTHER" id="PTHR23513">
    <property type="entry name" value="INTEGRAL MEMBRANE EFFLUX PROTEIN-RELATED"/>
    <property type="match status" value="1"/>
</dbReference>
<dbReference type="RefSeq" id="WP_181613513.1">
    <property type="nucleotide sequence ID" value="NZ_BAABAM010000004.1"/>
</dbReference>
<keyword evidence="2" id="KW-0813">Transport</keyword>
<evidence type="ECO:0000256" key="4">
    <source>
        <dbReference type="ARBA" id="ARBA00022692"/>
    </source>
</evidence>
<accession>A0A7W0HT64</accession>
<evidence type="ECO:0000256" key="7">
    <source>
        <dbReference type="SAM" id="Phobius"/>
    </source>
</evidence>
<evidence type="ECO:0000256" key="6">
    <source>
        <dbReference type="ARBA" id="ARBA00023136"/>
    </source>
</evidence>
<feature type="transmembrane region" description="Helical" evidence="7">
    <location>
        <begin position="369"/>
        <end position="388"/>
    </location>
</feature>
<dbReference type="Pfam" id="PF05977">
    <property type="entry name" value="MFS_3"/>
    <property type="match status" value="1"/>
</dbReference>
<feature type="transmembrane region" description="Helical" evidence="7">
    <location>
        <begin position="98"/>
        <end position="115"/>
    </location>
</feature>
<protein>
    <submittedName>
        <fullName evidence="8">MFS family permease</fullName>
    </submittedName>
</protein>
<feature type="transmembrane region" description="Helical" evidence="7">
    <location>
        <begin position="277"/>
        <end position="297"/>
    </location>
</feature>
<keyword evidence="3" id="KW-1003">Cell membrane</keyword>
<feature type="transmembrane region" description="Helical" evidence="7">
    <location>
        <begin position="337"/>
        <end position="363"/>
    </location>
</feature>
<dbReference type="CDD" id="cd06173">
    <property type="entry name" value="MFS_MefA_like"/>
    <property type="match status" value="1"/>
</dbReference>
<dbReference type="Proteomes" id="UP000530928">
    <property type="component" value="Unassembled WGS sequence"/>
</dbReference>
<keyword evidence="5 7" id="KW-1133">Transmembrane helix</keyword>
<evidence type="ECO:0000256" key="1">
    <source>
        <dbReference type="ARBA" id="ARBA00004651"/>
    </source>
</evidence>
<feature type="transmembrane region" description="Helical" evidence="7">
    <location>
        <begin position="251"/>
        <end position="270"/>
    </location>
</feature>
<gene>
    <name evidence="8" type="ORF">HNR30_006160</name>
</gene>
<comment type="subcellular location">
    <subcellularLocation>
        <location evidence="1">Cell membrane</location>
        <topology evidence="1">Multi-pass membrane protein</topology>
    </subcellularLocation>
</comment>
<name>A0A7W0HT64_9ACTN</name>
<dbReference type="Gene3D" id="1.20.1250.20">
    <property type="entry name" value="MFS general substrate transporter like domains"/>
    <property type="match status" value="1"/>
</dbReference>
<proteinExistence type="predicted"/>
<feature type="transmembrane region" description="Helical" evidence="7">
    <location>
        <begin position="219"/>
        <end position="239"/>
    </location>
</feature>
<dbReference type="InterPro" id="IPR010290">
    <property type="entry name" value="TM_effector"/>
</dbReference>
<dbReference type="AlphaFoldDB" id="A0A7W0HT64"/>
<sequence length="405" mass="42000">MWRNRDFRLVWLGHSLSDFGSGVSQLAFPLLALTLTGSPVVAGLVGAARALPYLLLGLVAGALVDRWDRKRVMIVCDLCRGANIATIPVALWLGEPGVAHLVITAFLGGVFYVFFSAAEEGCLPNIVSKEQLTAAVSARETASSAVNVFAPTLGGALFALGRGLPFLSDALSYLASALCLSFVRAPFRRDDAHATARGGLRAEILDGLRWLANHSALRLIAVTAAGLQIAISGIALVVIVTARQAGASPTAIGVMFTAIGVGGVAGALVAPCVKKRLGLGGTLLSVLWAQAALWILMAFSTHLVVIAVILGLFTVSMPLFGIAALSYRLEVTPDHLLGRVGTAFSMVIWGATPVGTVLAGWLLDRLTPMTTSLVFAGWVVALSAVASLGSGLRGLGRRVDDAAAG</sequence>
<evidence type="ECO:0000256" key="3">
    <source>
        <dbReference type="ARBA" id="ARBA00022475"/>
    </source>
</evidence>
<comment type="caution">
    <text evidence="8">The sequence shown here is derived from an EMBL/GenBank/DDBJ whole genome shotgun (WGS) entry which is preliminary data.</text>
</comment>
<feature type="transmembrane region" description="Helical" evidence="7">
    <location>
        <begin position="303"/>
        <end position="325"/>
    </location>
</feature>
<organism evidence="8 9">
    <name type="scientific">Nonomuraea soli</name>
    <dbReference type="NCBI Taxonomy" id="1032476"/>
    <lineage>
        <taxon>Bacteria</taxon>
        <taxon>Bacillati</taxon>
        <taxon>Actinomycetota</taxon>
        <taxon>Actinomycetes</taxon>
        <taxon>Streptosporangiales</taxon>
        <taxon>Streptosporangiaceae</taxon>
        <taxon>Nonomuraea</taxon>
    </lineage>
</organism>
<dbReference type="InterPro" id="IPR036259">
    <property type="entry name" value="MFS_trans_sf"/>
</dbReference>
<keyword evidence="6 7" id="KW-0472">Membrane</keyword>
<dbReference type="EMBL" id="JACDUR010000006">
    <property type="protein sequence ID" value="MBA2894788.1"/>
    <property type="molecule type" value="Genomic_DNA"/>
</dbReference>
<dbReference type="PANTHER" id="PTHR23513:SF6">
    <property type="entry name" value="MAJOR FACILITATOR SUPERFAMILY ASSOCIATED DOMAIN-CONTAINING PROTEIN"/>
    <property type="match status" value="1"/>
</dbReference>
<dbReference type="GO" id="GO:0005886">
    <property type="term" value="C:plasma membrane"/>
    <property type="evidence" value="ECO:0007669"/>
    <property type="project" value="UniProtKB-SubCell"/>
</dbReference>
<evidence type="ECO:0000256" key="5">
    <source>
        <dbReference type="ARBA" id="ARBA00022989"/>
    </source>
</evidence>
<keyword evidence="4 7" id="KW-0812">Transmembrane</keyword>
<evidence type="ECO:0000256" key="2">
    <source>
        <dbReference type="ARBA" id="ARBA00022448"/>
    </source>
</evidence>
<dbReference type="SUPFAM" id="SSF103473">
    <property type="entry name" value="MFS general substrate transporter"/>
    <property type="match status" value="1"/>
</dbReference>
<keyword evidence="9" id="KW-1185">Reference proteome</keyword>
<evidence type="ECO:0000313" key="8">
    <source>
        <dbReference type="EMBL" id="MBA2894788.1"/>
    </source>
</evidence>
<evidence type="ECO:0000313" key="9">
    <source>
        <dbReference type="Proteomes" id="UP000530928"/>
    </source>
</evidence>
<reference evidence="8 9" key="1">
    <citation type="submission" date="2020-07" db="EMBL/GenBank/DDBJ databases">
        <title>Genomic Encyclopedia of Type Strains, Phase IV (KMG-IV): sequencing the most valuable type-strain genomes for metagenomic binning, comparative biology and taxonomic classification.</title>
        <authorList>
            <person name="Goeker M."/>
        </authorList>
    </citation>
    <scope>NUCLEOTIDE SEQUENCE [LARGE SCALE GENOMIC DNA]</scope>
    <source>
        <strain evidence="8 9">DSM 45533</strain>
    </source>
</reference>